<evidence type="ECO:0000256" key="8">
    <source>
        <dbReference type="ARBA" id="ARBA00023065"/>
    </source>
</evidence>
<dbReference type="PROSITE" id="PS50283">
    <property type="entry name" value="NA_SOLUT_SYMP_3"/>
    <property type="match status" value="1"/>
</dbReference>
<proteinExistence type="inferred from homology"/>
<accession>A0A161MFW8</accession>
<comment type="subcellular location">
    <subcellularLocation>
        <location evidence="1">Cell membrane</location>
        <topology evidence="1">Multi-pass membrane protein</topology>
    </subcellularLocation>
</comment>
<dbReference type="InterPro" id="IPR051163">
    <property type="entry name" value="Sodium:Solute_Symporter_SSF"/>
</dbReference>
<evidence type="ECO:0000256" key="5">
    <source>
        <dbReference type="ARBA" id="ARBA00022692"/>
    </source>
</evidence>
<reference evidence="13" key="1">
    <citation type="submission" date="2016-04" db="EMBL/GenBank/DDBJ databases">
        <authorList>
            <person name="Calderon-Fernandez G.M.Sr."/>
        </authorList>
    </citation>
    <scope>NUCLEOTIDE SEQUENCE</scope>
    <source>
        <strain evidence="13">Int1</strain>
        <tissue evidence="13">Integument</tissue>
    </source>
</reference>
<evidence type="ECO:0000256" key="3">
    <source>
        <dbReference type="ARBA" id="ARBA00022448"/>
    </source>
</evidence>
<comment type="similarity">
    <text evidence="2 11">Belongs to the sodium:solute symporter (SSF) (TC 2.A.21) family.</text>
</comment>
<protein>
    <submittedName>
        <fullName evidence="13">Sodium-coupled monocarboxylate transporter 1-like protein</fullName>
    </submittedName>
</protein>
<dbReference type="PANTHER" id="PTHR42985">
    <property type="entry name" value="SODIUM-COUPLED MONOCARBOXYLATE TRANSPORTER"/>
    <property type="match status" value="1"/>
</dbReference>
<evidence type="ECO:0000256" key="7">
    <source>
        <dbReference type="ARBA" id="ARBA00023053"/>
    </source>
</evidence>
<dbReference type="GO" id="GO:0015293">
    <property type="term" value="F:symporter activity"/>
    <property type="evidence" value="ECO:0007669"/>
    <property type="project" value="TreeGrafter"/>
</dbReference>
<dbReference type="GO" id="GO:0005886">
    <property type="term" value="C:plasma membrane"/>
    <property type="evidence" value="ECO:0007669"/>
    <property type="project" value="UniProtKB-SubCell"/>
</dbReference>
<feature type="transmembrane region" description="Helical" evidence="12">
    <location>
        <begin position="68"/>
        <end position="85"/>
    </location>
</feature>
<keyword evidence="7" id="KW-0915">Sodium</keyword>
<keyword evidence="4" id="KW-1003">Cell membrane</keyword>
<keyword evidence="8" id="KW-0406">Ion transport</keyword>
<dbReference type="InterPro" id="IPR038377">
    <property type="entry name" value="Na/Glc_symporter_sf"/>
</dbReference>
<name>A0A161MFW8_TRIIF</name>
<feature type="transmembrane region" description="Helical" evidence="12">
    <location>
        <begin position="130"/>
        <end position="152"/>
    </location>
</feature>
<keyword evidence="6 12" id="KW-1133">Transmembrane helix</keyword>
<evidence type="ECO:0000256" key="6">
    <source>
        <dbReference type="ARBA" id="ARBA00022989"/>
    </source>
</evidence>
<evidence type="ECO:0000256" key="1">
    <source>
        <dbReference type="ARBA" id="ARBA00004651"/>
    </source>
</evidence>
<feature type="transmembrane region" description="Helical" evidence="12">
    <location>
        <begin position="28"/>
        <end position="48"/>
    </location>
</feature>
<dbReference type="Gene3D" id="1.20.1730.10">
    <property type="entry name" value="Sodium/glucose cotransporter"/>
    <property type="match status" value="1"/>
</dbReference>
<organism evidence="13">
    <name type="scientific">Triatoma infestans</name>
    <name type="common">Assassin bug</name>
    <dbReference type="NCBI Taxonomy" id="30076"/>
    <lineage>
        <taxon>Eukaryota</taxon>
        <taxon>Metazoa</taxon>
        <taxon>Ecdysozoa</taxon>
        <taxon>Arthropoda</taxon>
        <taxon>Hexapoda</taxon>
        <taxon>Insecta</taxon>
        <taxon>Pterygota</taxon>
        <taxon>Neoptera</taxon>
        <taxon>Paraneoptera</taxon>
        <taxon>Hemiptera</taxon>
        <taxon>Heteroptera</taxon>
        <taxon>Panheteroptera</taxon>
        <taxon>Cimicomorpha</taxon>
        <taxon>Reduviidae</taxon>
        <taxon>Triatominae</taxon>
        <taxon>Triatoma</taxon>
    </lineage>
</organism>
<dbReference type="AlphaFoldDB" id="A0A161MFW8"/>
<evidence type="ECO:0000256" key="9">
    <source>
        <dbReference type="ARBA" id="ARBA00023136"/>
    </source>
</evidence>
<dbReference type="EMBL" id="GEMB01003379">
    <property type="protein sequence ID" value="JAR99835.1"/>
    <property type="molecule type" value="Transcribed_RNA"/>
</dbReference>
<sequence>MEYIIVLSKNKPKTLDEYIFGNKKMPMVPVLLSNIASVISSAAIVILPRETYYYGNQMMFTPLGELTGLIYNYFFFLPVILKLRYTSIFEYLEKRFNKFTRRFGSLLYFVTQIMFSIISIYSAGQAVAEVFPISFFIFTPAACMLCTVYTALGGLRGVVWVDTLKP</sequence>
<reference evidence="13" key="2">
    <citation type="journal article" date="2017" name="J. Med. Entomol.">
        <title>Transcriptome Analysis of the Triatoma infestans (Hemiptera: Reduviidae) Integument.</title>
        <authorList>
            <person name="Calderon-Fernandez G.M."/>
            <person name="Moriconi D.E."/>
            <person name="Dulbecco A.B."/>
            <person name="Juarez M.P."/>
        </authorList>
    </citation>
    <scope>NUCLEOTIDE SEQUENCE</scope>
    <source>
        <strain evidence="13">Int1</strain>
        <tissue evidence="13">Integument</tissue>
    </source>
</reference>
<dbReference type="GO" id="GO:0006814">
    <property type="term" value="P:sodium ion transport"/>
    <property type="evidence" value="ECO:0007669"/>
    <property type="project" value="UniProtKB-KW"/>
</dbReference>
<keyword evidence="3" id="KW-0813">Transport</keyword>
<evidence type="ECO:0000313" key="13">
    <source>
        <dbReference type="EMBL" id="JAR99835.1"/>
    </source>
</evidence>
<dbReference type="PANTHER" id="PTHR42985:SF5">
    <property type="entry name" value="FI02094P-RELATED"/>
    <property type="match status" value="1"/>
</dbReference>
<keyword evidence="9 12" id="KW-0472">Membrane</keyword>
<evidence type="ECO:0000256" key="11">
    <source>
        <dbReference type="RuleBase" id="RU362091"/>
    </source>
</evidence>
<evidence type="ECO:0000256" key="12">
    <source>
        <dbReference type="SAM" id="Phobius"/>
    </source>
</evidence>
<evidence type="ECO:0000256" key="2">
    <source>
        <dbReference type="ARBA" id="ARBA00006434"/>
    </source>
</evidence>
<evidence type="ECO:0000256" key="10">
    <source>
        <dbReference type="ARBA" id="ARBA00023201"/>
    </source>
</evidence>
<keyword evidence="10" id="KW-0739">Sodium transport</keyword>
<evidence type="ECO:0000256" key="4">
    <source>
        <dbReference type="ARBA" id="ARBA00022475"/>
    </source>
</evidence>
<dbReference type="Pfam" id="PF00474">
    <property type="entry name" value="SSF"/>
    <property type="match status" value="1"/>
</dbReference>
<dbReference type="InterPro" id="IPR001734">
    <property type="entry name" value="Na/solute_symporter"/>
</dbReference>
<keyword evidence="5 12" id="KW-0812">Transmembrane</keyword>
<feature type="transmembrane region" description="Helical" evidence="12">
    <location>
        <begin position="106"/>
        <end position="124"/>
    </location>
</feature>